<dbReference type="InterPro" id="IPR029063">
    <property type="entry name" value="SAM-dependent_MTases_sf"/>
</dbReference>
<keyword evidence="2" id="KW-0808">Transferase</keyword>
<evidence type="ECO:0000313" key="2">
    <source>
        <dbReference type="EMBL" id="PWK53680.1"/>
    </source>
</evidence>
<evidence type="ECO:0000259" key="1">
    <source>
        <dbReference type="Pfam" id="PF13649"/>
    </source>
</evidence>
<dbReference type="Proteomes" id="UP000245790">
    <property type="component" value="Unassembled WGS sequence"/>
</dbReference>
<dbReference type="PANTHER" id="PTHR43464:SF82">
    <property type="entry name" value="METHYLTRANSFERASE DOMAIN-CONTAINING PROTEIN"/>
    <property type="match status" value="1"/>
</dbReference>
<feature type="domain" description="Methyltransferase" evidence="1">
    <location>
        <begin position="55"/>
        <end position="145"/>
    </location>
</feature>
<dbReference type="InterPro" id="IPR041698">
    <property type="entry name" value="Methyltransf_25"/>
</dbReference>
<keyword evidence="3" id="KW-1185">Reference proteome</keyword>
<dbReference type="RefSeq" id="WP_109761752.1">
    <property type="nucleotide sequence ID" value="NZ_QGGU01000002.1"/>
</dbReference>
<evidence type="ECO:0000313" key="3">
    <source>
        <dbReference type="Proteomes" id="UP000245790"/>
    </source>
</evidence>
<reference evidence="2 3" key="1">
    <citation type="submission" date="2018-05" db="EMBL/GenBank/DDBJ databases">
        <title>Genomic Encyclopedia of Type Strains, Phase IV (KMG-IV): sequencing the most valuable type-strain genomes for metagenomic binning, comparative biology and taxonomic classification.</title>
        <authorList>
            <person name="Goeker M."/>
        </authorList>
    </citation>
    <scope>NUCLEOTIDE SEQUENCE [LARGE SCALE GENOMIC DNA]</scope>
    <source>
        <strain evidence="2 3">DSM 25350</strain>
    </source>
</reference>
<dbReference type="CDD" id="cd02440">
    <property type="entry name" value="AdoMet_MTases"/>
    <property type="match status" value="1"/>
</dbReference>
<dbReference type="OrthoDB" id="8385759at2"/>
<comment type="caution">
    <text evidence="2">The sequence shown here is derived from an EMBL/GenBank/DDBJ whole genome shotgun (WGS) entry which is preliminary data.</text>
</comment>
<dbReference type="GO" id="GO:0008168">
    <property type="term" value="F:methyltransferase activity"/>
    <property type="evidence" value="ECO:0007669"/>
    <property type="project" value="UniProtKB-KW"/>
</dbReference>
<dbReference type="Gene3D" id="3.40.50.150">
    <property type="entry name" value="Vaccinia Virus protein VP39"/>
    <property type="match status" value="1"/>
</dbReference>
<gene>
    <name evidence="2" type="ORF">C8D97_10268</name>
</gene>
<sequence length="261" mass="29764">MDYLSANKKIWDGRVEAHMASDFYDNDSFLKGRNSLNKIELDVLGDIRNQTIAHLQCHFGQDSLSMARMGAKVTGVDLSEKAIEQANNLNQQLQLDAEFYCSDILTYQGQKEAFDIVFASYGVLGWHPDITAWFKVASQLLKPGGRVVLVEFHPVLWMFDATFNHIEHSYFNRQAIVEQVTDSYTDGSDLDEPLTEYGWNHSLSDVFNALKKSGLQLQQFEEFDYSPYNCFQGCVETQQGFQIESLQGKLPMVYAIEAIKR</sequence>
<accession>A0A316G1J8</accession>
<protein>
    <submittedName>
        <fullName evidence="2">Methyltransferase family protein</fullName>
    </submittedName>
</protein>
<dbReference type="AlphaFoldDB" id="A0A316G1J8"/>
<name>A0A316G1J8_9GAMM</name>
<dbReference type="EMBL" id="QGGU01000002">
    <property type="protein sequence ID" value="PWK53680.1"/>
    <property type="molecule type" value="Genomic_DNA"/>
</dbReference>
<dbReference type="Pfam" id="PF13649">
    <property type="entry name" value="Methyltransf_25"/>
    <property type="match status" value="1"/>
</dbReference>
<dbReference type="GO" id="GO:0032259">
    <property type="term" value="P:methylation"/>
    <property type="evidence" value="ECO:0007669"/>
    <property type="project" value="UniProtKB-KW"/>
</dbReference>
<dbReference type="SUPFAM" id="SSF53335">
    <property type="entry name" value="S-adenosyl-L-methionine-dependent methyltransferases"/>
    <property type="match status" value="1"/>
</dbReference>
<keyword evidence="2" id="KW-0489">Methyltransferase</keyword>
<proteinExistence type="predicted"/>
<organism evidence="2 3">
    <name type="scientific">Pleionea mediterranea</name>
    <dbReference type="NCBI Taxonomy" id="523701"/>
    <lineage>
        <taxon>Bacteria</taxon>
        <taxon>Pseudomonadati</taxon>
        <taxon>Pseudomonadota</taxon>
        <taxon>Gammaproteobacteria</taxon>
        <taxon>Oceanospirillales</taxon>
        <taxon>Pleioneaceae</taxon>
        <taxon>Pleionea</taxon>
    </lineage>
</organism>
<dbReference type="PANTHER" id="PTHR43464">
    <property type="entry name" value="METHYLTRANSFERASE"/>
    <property type="match status" value="1"/>
</dbReference>